<keyword evidence="10" id="KW-1185">Reference proteome</keyword>
<dbReference type="eggNOG" id="COG4786">
    <property type="taxonomic scope" value="Bacteria"/>
</dbReference>
<dbReference type="OrthoDB" id="9802553at2"/>
<dbReference type="eggNOG" id="COG1256">
    <property type="taxonomic scope" value="Bacteria"/>
</dbReference>
<name>B0TH44_HELMI</name>
<dbReference type="Proteomes" id="UP000008550">
    <property type="component" value="Chromosome"/>
</dbReference>
<dbReference type="InterPro" id="IPR002371">
    <property type="entry name" value="FlgK"/>
</dbReference>
<dbReference type="GO" id="GO:0009424">
    <property type="term" value="C:bacterial-type flagellum hook"/>
    <property type="evidence" value="ECO:0007669"/>
    <property type="project" value="InterPro"/>
</dbReference>
<dbReference type="Pfam" id="PF06429">
    <property type="entry name" value="Flg_bbr_C"/>
    <property type="match status" value="1"/>
</dbReference>
<dbReference type="NCBIfam" id="TIGR02492">
    <property type="entry name" value="flgK_ends"/>
    <property type="match status" value="1"/>
</dbReference>
<dbReference type="EMBL" id="CP000930">
    <property type="protein sequence ID" value="ABZ83369.1"/>
    <property type="molecule type" value="Genomic_DNA"/>
</dbReference>
<keyword evidence="9" id="KW-0966">Cell projection</keyword>
<gene>
    <name evidence="9" type="primary">flgK</name>
    <name evidence="9" type="ORF">HM1_1205</name>
</gene>
<keyword evidence="9" id="KW-0282">Flagellum</keyword>
<evidence type="ECO:0000259" key="7">
    <source>
        <dbReference type="Pfam" id="PF06429"/>
    </source>
</evidence>
<dbReference type="KEGG" id="hmo:HM1_1205"/>
<dbReference type="SUPFAM" id="SSF64518">
    <property type="entry name" value="Phase 1 flagellin"/>
    <property type="match status" value="1"/>
</dbReference>
<dbReference type="GO" id="GO:0005198">
    <property type="term" value="F:structural molecule activity"/>
    <property type="evidence" value="ECO:0007669"/>
    <property type="project" value="InterPro"/>
</dbReference>
<dbReference type="PANTHER" id="PTHR30033">
    <property type="entry name" value="FLAGELLAR HOOK-ASSOCIATED PROTEIN 1"/>
    <property type="match status" value="1"/>
</dbReference>
<organism evidence="9 10">
    <name type="scientific">Heliobacterium modesticaldum (strain ATCC 51547 / Ice1)</name>
    <dbReference type="NCBI Taxonomy" id="498761"/>
    <lineage>
        <taxon>Bacteria</taxon>
        <taxon>Bacillati</taxon>
        <taxon>Bacillota</taxon>
        <taxon>Clostridia</taxon>
        <taxon>Eubacteriales</taxon>
        <taxon>Heliobacteriaceae</taxon>
        <taxon>Heliomicrobium</taxon>
    </lineage>
</organism>
<sequence>MVSTFFGLEIAKRGINANRIGLDVTGHNITNVNTEGYSRQTIVSVTTASLFEPSMHGVYGAGQIGTGVDVSEIRRYRDAFLDLNYRKEIRTLGAWSVKSDTLQRLQSLLAESDNKGLASVLDQFWEAWEDVTPNTDSPPAARAVVIERGKALVETLKHISRQLDQIESSLNDRLAQMVYDINSYGRQIASINSQIQRIESGNPDKSILGGHRQNANDLRDQRDILLDKLAKLVDITVSEDASGMVSVSAGNGTLVDGVSFRTLTYYDAPDANNKALYEIKWDTGQSAYFNAGELQGILESRGSLVPPGKETTLFGSDKFDWQISANAGSLNIEKLSSLHLTSAAPAGNYRFTIGSEWKPVSATLFLPAKGLPLATASTITMGYGGKSFNIFLNKNDDVGSFINKVNAFTRESGIQARLAKTASAGGLQVIFNTVKDVSASGVFTLGTFPSPPVVSAAWTPMANITVSNGQNAVISVASSSVLGTMTTTVVGSRVTVMQEGKERMVFDAAAMAPFSPIWEGAPAGAYEFQITKREGLIQDARRRLNELALVVVRSVNEVHMAGVSEADLRKDPTMARSDRKFFVDNADKISNPKRIDSIEINPELTASTLACSQPSRTSSDKGTTVVGDNRNALALANLKYEKIRDFLNPMTYDDFYRNVVGDLGVAGQEAKRMHDNQTVLTDTIDKQRQSISSVSLDEEMTNMIRYQQAYNASARMVNVMDEMLDTIIHRLGIVGR</sequence>
<accession>B0TH44</accession>
<comment type="subcellular location">
    <subcellularLocation>
        <location evidence="1">Bacterial flagellum</location>
    </subcellularLocation>
    <subcellularLocation>
        <location evidence="2">Secreted</location>
    </subcellularLocation>
</comment>
<dbReference type="PANTHER" id="PTHR30033:SF1">
    <property type="entry name" value="FLAGELLAR HOOK-ASSOCIATED PROTEIN 1"/>
    <property type="match status" value="1"/>
</dbReference>
<protein>
    <recommendedName>
        <fullName evidence="4">Flagellar hook-associated protein 1</fullName>
    </recommendedName>
</protein>
<evidence type="ECO:0000256" key="1">
    <source>
        <dbReference type="ARBA" id="ARBA00004365"/>
    </source>
</evidence>
<feature type="domain" description="Flagellar hook-associated protein FlgK helical" evidence="8">
    <location>
        <begin position="102"/>
        <end position="306"/>
    </location>
</feature>
<dbReference type="RefSeq" id="WP_012281901.1">
    <property type="nucleotide sequence ID" value="NC_010337.2"/>
</dbReference>
<keyword evidence="6" id="KW-0975">Bacterial flagellum</keyword>
<dbReference type="PRINTS" id="PR01005">
    <property type="entry name" value="FLGHOOKAP1"/>
</dbReference>
<proteinExistence type="inferred from homology"/>
<evidence type="ECO:0000256" key="2">
    <source>
        <dbReference type="ARBA" id="ARBA00004613"/>
    </source>
</evidence>
<dbReference type="HOGENOM" id="CLU_012762_1_1_9"/>
<evidence type="ECO:0000313" key="9">
    <source>
        <dbReference type="EMBL" id="ABZ83369.1"/>
    </source>
</evidence>
<evidence type="ECO:0000256" key="6">
    <source>
        <dbReference type="ARBA" id="ARBA00023143"/>
    </source>
</evidence>
<dbReference type="GO" id="GO:0044780">
    <property type="term" value="P:bacterial-type flagellum assembly"/>
    <property type="evidence" value="ECO:0007669"/>
    <property type="project" value="InterPro"/>
</dbReference>
<dbReference type="AlphaFoldDB" id="B0TH44"/>
<evidence type="ECO:0000259" key="8">
    <source>
        <dbReference type="Pfam" id="PF22638"/>
    </source>
</evidence>
<keyword evidence="5" id="KW-0964">Secreted</keyword>
<evidence type="ECO:0000256" key="5">
    <source>
        <dbReference type="ARBA" id="ARBA00022525"/>
    </source>
</evidence>
<dbReference type="Pfam" id="PF22638">
    <property type="entry name" value="FlgK_D1"/>
    <property type="match status" value="1"/>
</dbReference>
<feature type="domain" description="Flagellar basal-body/hook protein C-terminal" evidence="7">
    <location>
        <begin position="690"/>
        <end position="728"/>
    </location>
</feature>
<dbReference type="GO" id="GO:0005576">
    <property type="term" value="C:extracellular region"/>
    <property type="evidence" value="ECO:0007669"/>
    <property type="project" value="UniProtKB-SubCell"/>
</dbReference>
<dbReference type="STRING" id="498761.HM1_1205"/>
<evidence type="ECO:0000313" key="10">
    <source>
        <dbReference type="Proteomes" id="UP000008550"/>
    </source>
</evidence>
<evidence type="ECO:0000256" key="4">
    <source>
        <dbReference type="ARBA" id="ARBA00016244"/>
    </source>
</evidence>
<evidence type="ECO:0000256" key="3">
    <source>
        <dbReference type="ARBA" id="ARBA00009677"/>
    </source>
</evidence>
<comment type="similarity">
    <text evidence="3">Belongs to the flagella basal body rod proteins family.</text>
</comment>
<dbReference type="InterPro" id="IPR010930">
    <property type="entry name" value="Flg_bb/hook_C_dom"/>
</dbReference>
<dbReference type="InterPro" id="IPR053927">
    <property type="entry name" value="FlgK_helical"/>
</dbReference>
<reference evidence="9 10" key="1">
    <citation type="journal article" date="2008" name="J. Bacteriol.">
        <title>The genome of Heliobacterium modesticaldum, a phototrophic representative of the Firmicutes containing the simplest photosynthetic apparatus.</title>
        <authorList>
            <person name="Sattley W.M."/>
            <person name="Madigan M.T."/>
            <person name="Swingley W.D."/>
            <person name="Cheung P.C."/>
            <person name="Clocksin K.M."/>
            <person name="Conrad A.L."/>
            <person name="Dejesa L.C."/>
            <person name="Honchak B.M."/>
            <person name="Jung D.O."/>
            <person name="Karbach L.E."/>
            <person name="Kurdoglu A."/>
            <person name="Lahiri S."/>
            <person name="Mastrian S.D."/>
            <person name="Page L.E."/>
            <person name="Taylor H.L."/>
            <person name="Wang Z.T."/>
            <person name="Raymond J."/>
            <person name="Chen M."/>
            <person name="Blankenship R.E."/>
            <person name="Touchman J.W."/>
        </authorList>
    </citation>
    <scope>NUCLEOTIDE SEQUENCE [LARGE SCALE GENOMIC DNA]</scope>
    <source>
        <strain evidence="10">ATCC 51547 / Ice1</strain>
    </source>
</reference>
<keyword evidence="9" id="KW-0969">Cilium</keyword>